<sequence length="144" mass="15624">MQKNYQALIDDQIFFGGAADVEDMVKNENVEVIVDLRGEATECAYPAGHVEWLQVALGDNAEGPQDQLFQQAINHVVEAYKSGKKVGFHCGGGKGRTGAVAIGTLLALGKSQTIEEAEKLAQSIRPVVSIKQPQREALEKLFNK</sequence>
<dbReference type="PROSITE" id="PS50056">
    <property type="entry name" value="TYR_PHOSPHATASE_2"/>
    <property type="match status" value="1"/>
</dbReference>
<feature type="domain" description="Tyrosine specific protein phosphatases" evidence="1">
    <location>
        <begin position="67"/>
        <end position="136"/>
    </location>
</feature>
<evidence type="ECO:0000313" key="2">
    <source>
        <dbReference type="EMBL" id="MBD0382056.1"/>
    </source>
</evidence>
<organism evidence="2 3">
    <name type="scientific">Paenibacillus sedimenti</name>
    <dbReference type="NCBI Taxonomy" id="2770274"/>
    <lineage>
        <taxon>Bacteria</taxon>
        <taxon>Bacillati</taxon>
        <taxon>Bacillota</taxon>
        <taxon>Bacilli</taxon>
        <taxon>Bacillales</taxon>
        <taxon>Paenibacillaceae</taxon>
        <taxon>Paenibacillus</taxon>
    </lineage>
</organism>
<dbReference type="InterPro" id="IPR000340">
    <property type="entry name" value="Dual-sp_phosphatase_cat-dom"/>
</dbReference>
<gene>
    <name evidence="2" type="ORF">ICC18_18220</name>
</gene>
<dbReference type="EMBL" id="JACVVD010000006">
    <property type="protein sequence ID" value="MBD0382056.1"/>
    <property type="molecule type" value="Genomic_DNA"/>
</dbReference>
<keyword evidence="3" id="KW-1185">Reference proteome</keyword>
<evidence type="ECO:0000313" key="3">
    <source>
        <dbReference type="Proteomes" id="UP000650466"/>
    </source>
</evidence>
<proteinExistence type="predicted"/>
<dbReference type="Proteomes" id="UP000650466">
    <property type="component" value="Unassembled WGS sequence"/>
</dbReference>
<dbReference type="AlphaFoldDB" id="A0A926KSF6"/>
<dbReference type="PANTHER" id="PTHR47216">
    <property type="match status" value="1"/>
</dbReference>
<protein>
    <submittedName>
        <fullName evidence="2">Dual specificity protein phosphatase family protein</fullName>
    </submittedName>
</protein>
<dbReference type="PANTHER" id="PTHR47216:SF4">
    <property type="entry name" value="OS01G0859400 PROTEIN"/>
    <property type="match status" value="1"/>
</dbReference>
<dbReference type="PROSITE" id="PS00383">
    <property type="entry name" value="TYR_PHOSPHATASE_1"/>
    <property type="match status" value="1"/>
</dbReference>
<dbReference type="RefSeq" id="WP_188175849.1">
    <property type="nucleotide sequence ID" value="NZ_JACVVD010000006.1"/>
</dbReference>
<dbReference type="SUPFAM" id="SSF52799">
    <property type="entry name" value="(Phosphotyrosine protein) phosphatases II"/>
    <property type="match status" value="1"/>
</dbReference>
<accession>A0A926KSF6</accession>
<dbReference type="InterPro" id="IPR029021">
    <property type="entry name" value="Prot-tyrosine_phosphatase-like"/>
</dbReference>
<dbReference type="Pfam" id="PF00782">
    <property type="entry name" value="DSPc"/>
    <property type="match status" value="1"/>
</dbReference>
<evidence type="ECO:0000259" key="1">
    <source>
        <dbReference type="PROSITE" id="PS50056"/>
    </source>
</evidence>
<reference evidence="2" key="1">
    <citation type="submission" date="2020-09" db="EMBL/GenBank/DDBJ databases">
        <title>Draft Genome Sequence of Paenibacillus sp. WST5.</title>
        <authorList>
            <person name="Bao Z."/>
        </authorList>
    </citation>
    <scope>NUCLEOTIDE SEQUENCE</scope>
    <source>
        <strain evidence="2">WST5</strain>
    </source>
</reference>
<dbReference type="InterPro" id="IPR016130">
    <property type="entry name" value="Tyr_Pase_AS"/>
</dbReference>
<dbReference type="Gene3D" id="3.90.190.10">
    <property type="entry name" value="Protein tyrosine phosphatase superfamily"/>
    <property type="match status" value="1"/>
</dbReference>
<dbReference type="InterPro" id="IPR000387">
    <property type="entry name" value="Tyr_Pase_dom"/>
</dbReference>
<comment type="caution">
    <text evidence="2">The sequence shown here is derived from an EMBL/GenBank/DDBJ whole genome shotgun (WGS) entry which is preliminary data.</text>
</comment>
<name>A0A926KSF6_9BACL</name>